<dbReference type="InterPro" id="IPR005135">
    <property type="entry name" value="Endo/exonuclease/phosphatase"/>
</dbReference>
<keyword evidence="3" id="KW-0540">Nuclease</keyword>
<dbReference type="InterPro" id="IPR036691">
    <property type="entry name" value="Endo/exonu/phosph_ase_sf"/>
</dbReference>
<reference evidence="3 4" key="1">
    <citation type="submission" date="2016-07" db="EMBL/GenBank/DDBJ databases">
        <title>Genome of Pelobium manganitolerans.</title>
        <authorList>
            <person name="Wu S."/>
            <person name="Wang G."/>
        </authorList>
    </citation>
    <scope>NUCLEOTIDE SEQUENCE [LARGE SCALE GENOMIC DNA]</scope>
    <source>
        <strain evidence="3 4">YS-25</strain>
    </source>
</reference>
<dbReference type="Pfam" id="PF03372">
    <property type="entry name" value="Exo_endo_phos"/>
    <property type="match status" value="1"/>
</dbReference>
<dbReference type="Proteomes" id="UP000283433">
    <property type="component" value="Unassembled WGS sequence"/>
</dbReference>
<organism evidence="3 4">
    <name type="scientific">Pelobium manganitolerans</name>
    <dbReference type="NCBI Taxonomy" id="1842495"/>
    <lineage>
        <taxon>Bacteria</taxon>
        <taxon>Pseudomonadati</taxon>
        <taxon>Bacteroidota</taxon>
        <taxon>Sphingobacteriia</taxon>
        <taxon>Sphingobacteriales</taxon>
        <taxon>Sphingobacteriaceae</taxon>
        <taxon>Pelobium</taxon>
    </lineage>
</organism>
<dbReference type="Gene3D" id="3.60.10.10">
    <property type="entry name" value="Endonuclease/exonuclease/phosphatase"/>
    <property type="match status" value="1"/>
</dbReference>
<sequence length="372" mass="42882">MKRKKNSWWHNFLLFLNSLAIIALILSYCATAVDPLKVWYFTLFGLAYPFILLANILFVLCWIMYRRAYFLLSLALIIAGYKPLTRTFGFRLASQTDNSTDSSSLKLMTYNVHNFRSEENQLDSALAKDMMALLRKESPDILGMQEFFFRRRGKFAFKDSIYRALNFNSYYFCKADSNDYEANGIVLFSKYPISRSGEIKFENGENGNKGIWADLLYRGQSIRVYVVHLASISFQPEDYSFVNEVKNNPQPSKQDVRASKRIVRKLKIAFERRSSEIKLLKAHMASCKTPYLILGDFNDTPASFALAQMSDGMHNAFQKKGSGLGKTYNGEFPNFQIDYVLASPSFEVESYRIIKKNLSDHYPVRVNLVLSR</sequence>
<dbReference type="GO" id="GO:0004519">
    <property type="term" value="F:endonuclease activity"/>
    <property type="evidence" value="ECO:0007669"/>
    <property type="project" value="UniProtKB-KW"/>
</dbReference>
<name>A0A419SBR6_9SPHI</name>
<dbReference type="PANTHER" id="PTHR14859">
    <property type="entry name" value="CALCOFLUOR WHITE HYPERSENSITIVE PROTEIN PRECURSOR"/>
    <property type="match status" value="1"/>
</dbReference>
<dbReference type="OrthoDB" id="635146at2"/>
<keyword evidence="4" id="KW-1185">Reference proteome</keyword>
<protein>
    <submittedName>
        <fullName evidence="3">Endonuclease/exonuclease/phosphatase</fullName>
    </submittedName>
</protein>
<evidence type="ECO:0000313" key="3">
    <source>
        <dbReference type="EMBL" id="RKD20248.1"/>
    </source>
</evidence>
<dbReference type="EMBL" id="MBTA01000001">
    <property type="protein sequence ID" value="RKD20248.1"/>
    <property type="molecule type" value="Genomic_DNA"/>
</dbReference>
<comment type="caution">
    <text evidence="3">The sequence shown here is derived from an EMBL/GenBank/DDBJ whole genome shotgun (WGS) entry which is preliminary data.</text>
</comment>
<feature type="transmembrane region" description="Helical" evidence="1">
    <location>
        <begin position="12"/>
        <end position="33"/>
    </location>
</feature>
<feature type="transmembrane region" description="Helical" evidence="1">
    <location>
        <begin position="39"/>
        <end position="61"/>
    </location>
</feature>
<keyword evidence="1" id="KW-0472">Membrane</keyword>
<evidence type="ECO:0000313" key="4">
    <source>
        <dbReference type="Proteomes" id="UP000283433"/>
    </source>
</evidence>
<keyword evidence="3" id="KW-0255">Endonuclease</keyword>
<keyword evidence="3" id="KW-0378">Hydrolase</keyword>
<dbReference type="InterPro" id="IPR051916">
    <property type="entry name" value="GPI-anchor_lipid_remodeler"/>
</dbReference>
<dbReference type="CDD" id="cd09084">
    <property type="entry name" value="EEP-2"/>
    <property type="match status" value="1"/>
</dbReference>
<evidence type="ECO:0000256" key="1">
    <source>
        <dbReference type="SAM" id="Phobius"/>
    </source>
</evidence>
<accession>A0A419SBR6</accession>
<feature type="transmembrane region" description="Helical" evidence="1">
    <location>
        <begin position="68"/>
        <end position="84"/>
    </location>
</feature>
<proteinExistence type="predicted"/>
<keyword evidence="3" id="KW-0269">Exonuclease</keyword>
<dbReference type="SUPFAM" id="SSF56219">
    <property type="entry name" value="DNase I-like"/>
    <property type="match status" value="1"/>
</dbReference>
<gene>
    <name evidence="3" type="ORF">BCY91_01095</name>
</gene>
<keyword evidence="1" id="KW-0812">Transmembrane</keyword>
<dbReference type="GO" id="GO:0006506">
    <property type="term" value="P:GPI anchor biosynthetic process"/>
    <property type="evidence" value="ECO:0007669"/>
    <property type="project" value="TreeGrafter"/>
</dbReference>
<dbReference type="GO" id="GO:0004527">
    <property type="term" value="F:exonuclease activity"/>
    <property type="evidence" value="ECO:0007669"/>
    <property type="project" value="UniProtKB-KW"/>
</dbReference>
<dbReference type="AlphaFoldDB" id="A0A419SBR6"/>
<feature type="domain" description="Endonuclease/exonuclease/phosphatase" evidence="2">
    <location>
        <begin position="108"/>
        <end position="361"/>
    </location>
</feature>
<dbReference type="RefSeq" id="WP_120180163.1">
    <property type="nucleotide sequence ID" value="NZ_MBTA01000001.1"/>
</dbReference>
<keyword evidence="1" id="KW-1133">Transmembrane helix</keyword>
<evidence type="ECO:0000259" key="2">
    <source>
        <dbReference type="Pfam" id="PF03372"/>
    </source>
</evidence>
<dbReference type="GO" id="GO:0016020">
    <property type="term" value="C:membrane"/>
    <property type="evidence" value="ECO:0007669"/>
    <property type="project" value="GOC"/>
</dbReference>
<dbReference type="PANTHER" id="PTHR14859:SF15">
    <property type="entry name" value="ENDONUCLEASE_EXONUCLEASE_PHOSPHATASE DOMAIN-CONTAINING PROTEIN"/>
    <property type="match status" value="1"/>
</dbReference>